<keyword evidence="1" id="KW-0812">Transmembrane</keyword>
<sequence length="533" mass="56379">MGRKTQTIELGGDEAMGRVAASAASKLLVLAPPWLVLVVVLILGGVGHGLWGQPPAVAWAAMAGTLSSVVLAGLTWVVSHSRGLLGRVHSTVSAGGGALWFTVAMVTGPLASVTFGAWFFGGLTLAAGWNIRAIIRMHTPEDAGGGDPLARLFDQAKESFGLGEAKVRTRAVGDHKIKAELAPPSGKKTIDDVAKKTEYIESGMGLPAGSVQVASSEDRADRGHMTITDPRMMKRPLPWEGPSAPGGSMADPLKVGLFQDADPVLHTIVGHHLQVMGMTGSGKSIGSAWNYLAEIISRTDAVVLAADITKGDQTLGPFRQALHRFETTKAGARQLIRDIEAEIKPRTDYLSAQGLTKWAKGCGLDYWVIWLEEVPDIIDALGDKGGDTLLRILKALRSAGGTVVMSLQRSDYSQMPTLARGQLAHMCLGVANAQDAGFGLSEAQQDAEARPELWGNRRPGMAYLDAPSIPETHIAMPLRTWSWGENEAEADAAIRAHVAQYPAVAKRTDPFTAKVARLPEPALVGATAAASSP</sequence>
<organism evidence="2 3">
    <name type="scientific">Streptomonospora algeriensis</name>
    <dbReference type="NCBI Taxonomy" id="995084"/>
    <lineage>
        <taxon>Bacteria</taxon>
        <taxon>Bacillati</taxon>
        <taxon>Actinomycetota</taxon>
        <taxon>Actinomycetes</taxon>
        <taxon>Streptosporangiales</taxon>
        <taxon>Nocardiopsidaceae</taxon>
        <taxon>Streptomonospora</taxon>
    </lineage>
</organism>
<feature type="transmembrane region" description="Helical" evidence="1">
    <location>
        <begin position="99"/>
        <end position="129"/>
    </location>
</feature>
<keyword evidence="1" id="KW-1133">Transmembrane helix</keyword>
<dbReference type="SUPFAM" id="SSF52540">
    <property type="entry name" value="P-loop containing nucleoside triphosphate hydrolases"/>
    <property type="match status" value="1"/>
</dbReference>
<comment type="caution">
    <text evidence="2">The sequence shown here is derived from an EMBL/GenBank/DDBJ whole genome shotgun (WGS) entry which is preliminary data.</text>
</comment>
<gene>
    <name evidence="2" type="ORF">ACFQZU_12355</name>
</gene>
<protein>
    <recommendedName>
        <fullName evidence="4">FtsK domain-containing protein</fullName>
    </recommendedName>
</protein>
<keyword evidence="1" id="KW-0472">Membrane</keyword>
<evidence type="ECO:0008006" key="4">
    <source>
        <dbReference type="Google" id="ProtNLM"/>
    </source>
</evidence>
<proteinExistence type="predicted"/>
<dbReference type="InterPro" id="IPR027417">
    <property type="entry name" value="P-loop_NTPase"/>
</dbReference>
<accession>A0ABW3BFI6</accession>
<feature type="transmembrane region" description="Helical" evidence="1">
    <location>
        <begin position="57"/>
        <end position="78"/>
    </location>
</feature>
<name>A0ABW3BFI6_9ACTN</name>
<dbReference type="Proteomes" id="UP001596956">
    <property type="component" value="Unassembled WGS sequence"/>
</dbReference>
<evidence type="ECO:0000313" key="2">
    <source>
        <dbReference type="EMBL" id="MFD0802102.1"/>
    </source>
</evidence>
<evidence type="ECO:0000256" key="1">
    <source>
        <dbReference type="SAM" id="Phobius"/>
    </source>
</evidence>
<feature type="non-terminal residue" evidence="2">
    <location>
        <position position="533"/>
    </location>
</feature>
<reference evidence="3" key="1">
    <citation type="journal article" date="2019" name="Int. J. Syst. Evol. Microbiol.">
        <title>The Global Catalogue of Microorganisms (GCM) 10K type strain sequencing project: providing services to taxonomists for standard genome sequencing and annotation.</title>
        <authorList>
            <consortium name="The Broad Institute Genomics Platform"/>
            <consortium name="The Broad Institute Genome Sequencing Center for Infectious Disease"/>
            <person name="Wu L."/>
            <person name="Ma J."/>
        </authorList>
    </citation>
    <scope>NUCLEOTIDE SEQUENCE [LARGE SCALE GENOMIC DNA]</scope>
    <source>
        <strain evidence="3">CCUG 63369</strain>
    </source>
</reference>
<dbReference type="EMBL" id="JBHTHR010000371">
    <property type="protein sequence ID" value="MFD0802102.1"/>
    <property type="molecule type" value="Genomic_DNA"/>
</dbReference>
<feature type="transmembrane region" description="Helical" evidence="1">
    <location>
        <begin position="27"/>
        <end position="51"/>
    </location>
</feature>
<keyword evidence="3" id="KW-1185">Reference proteome</keyword>
<evidence type="ECO:0000313" key="3">
    <source>
        <dbReference type="Proteomes" id="UP001596956"/>
    </source>
</evidence>
<dbReference type="Gene3D" id="3.40.50.300">
    <property type="entry name" value="P-loop containing nucleotide triphosphate hydrolases"/>
    <property type="match status" value="1"/>
</dbReference>